<feature type="compositionally biased region" description="Polar residues" evidence="2">
    <location>
        <begin position="292"/>
        <end position="303"/>
    </location>
</feature>
<feature type="compositionally biased region" description="Low complexity" evidence="2">
    <location>
        <begin position="652"/>
        <end position="661"/>
    </location>
</feature>
<accession>A0A4E0S472</accession>
<dbReference type="InterPro" id="IPR011009">
    <property type="entry name" value="Kinase-like_dom_sf"/>
</dbReference>
<comment type="similarity">
    <text evidence="1">Belongs to the protein kinase superfamily.</text>
</comment>
<evidence type="ECO:0000256" key="2">
    <source>
        <dbReference type="SAM" id="MobiDB-lite"/>
    </source>
</evidence>
<evidence type="ECO:0000256" key="1">
    <source>
        <dbReference type="ARBA" id="ARBA00038349"/>
    </source>
</evidence>
<dbReference type="PROSITE" id="PS50011">
    <property type="entry name" value="PROTEIN_KINASE_DOM"/>
    <property type="match status" value="1"/>
</dbReference>
<evidence type="ECO:0000313" key="4">
    <source>
        <dbReference type="EMBL" id="THD28810.1"/>
    </source>
</evidence>
<dbReference type="PANTHER" id="PTHR12984:SF16">
    <property type="entry name" value="BLACK MATCH, ISOFORM H"/>
    <property type="match status" value="1"/>
</dbReference>
<evidence type="ECO:0000259" key="3">
    <source>
        <dbReference type="PROSITE" id="PS50011"/>
    </source>
</evidence>
<feature type="region of interest" description="Disordered" evidence="2">
    <location>
        <begin position="644"/>
        <end position="679"/>
    </location>
</feature>
<protein>
    <submittedName>
        <fullName evidence="4">SCY1 protein 2</fullName>
    </submittedName>
</protein>
<feature type="region of interest" description="Disordered" evidence="2">
    <location>
        <begin position="258"/>
        <end position="307"/>
    </location>
</feature>
<comment type="caution">
    <text evidence="4">The sequence shown here is derived from an EMBL/GenBank/DDBJ whole genome shotgun (WGS) entry which is preliminary data.</text>
</comment>
<dbReference type="PANTHER" id="PTHR12984">
    <property type="entry name" value="SCY1-RELATED S/T PROTEIN KINASE-LIKE"/>
    <property type="match status" value="1"/>
</dbReference>
<dbReference type="GO" id="GO:0004672">
    <property type="term" value="F:protein kinase activity"/>
    <property type="evidence" value="ECO:0007669"/>
    <property type="project" value="InterPro"/>
</dbReference>
<dbReference type="GO" id="GO:0005524">
    <property type="term" value="F:ATP binding"/>
    <property type="evidence" value="ECO:0007669"/>
    <property type="project" value="InterPro"/>
</dbReference>
<dbReference type="Proteomes" id="UP000230066">
    <property type="component" value="Unassembled WGS sequence"/>
</dbReference>
<feature type="compositionally biased region" description="Low complexity" evidence="2">
    <location>
        <begin position="974"/>
        <end position="991"/>
    </location>
</feature>
<dbReference type="SUPFAM" id="SSF56112">
    <property type="entry name" value="Protein kinase-like (PK-like)"/>
    <property type="match status" value="1"/>
</dbReference>
<dbReference type="InterPro" id="IPR011989">
    <property type="entry name" value="ARM-like"/>
</dbReference>
<organism evidence="4 5">
    <name type="scientific">Fasciola hepatica</name>
    <name type="common">Liver fluke</name>
    <dbReference type="NCBI Taxonomy" id="6192"/>
    <lineage>
        <taxon>Eukaryota</taxon>
        <taxon>Metazoa</taxon>
        <taxon>Spiralia</taxon>
        <taxon>Lophotrochozoa</taxon>
        <taxon>Platyhelminthes</taxon>
        <taxon>Trematoda</taxon>
        <taxon>Digenea</taxon>
        <taxon>Plagiorchiida</taxon>
        <taxon>Echinostomata</taxon>
        <taxon>Echinostomatoidea</taxon>
        <taxon>Fasciolidae</taxon>
        <taxon>Fasciola</taxon>
    </lineage>
</organism>
<sequence>MNGNTSASPDTFPPNPITKWFSVKKLVASAGPEFAWKVYDAVRIEDYKICSVFLFEKYIADKLHKPRRRDIVTNMLKREVKILSQLKHCYLLRVVHQIEENGDTLAFATEPVFASLANLLGNHTRLPTPVSPEIQKFRFTDLNRKLGIYQITEVLRFLHLGHSVFHNNICPGAILVTRSGQWRLASVSFLEAIKMDKKDNQSSLVLNPPGSTGKGKTLSLDLSASPWSRKLPKMARPDPHFAAPECLSLTTGWSAPFTSRWSRPSPEGQDVPFHEESGHNQPNKNKTRGSDIGSQGTTMTPASNHPGPWSDMFSLGLIICAVYKVGESAQTSYESQRRKRVREKPLAYITSAEEVENTTNLTGETAVEFSAEASRVEQLSTDSSIPEAFRTAVTRMPMGLVEPVEKMLSRSSQKRPSSQLFSLLKFFNDPSMLCLDVLLNFEEKAFEDRVRALQNIQHNVDRFSKELLLYRFLPMILDLLEKYHRRVTVHPNQTGKHKDDDLSRRGSLYRSDASQTSSNQDDRDLELIRKLMAALACIVQKSSPADYNEYIEQYVNEFVRRCKHVEVKAEILHNITAFTKHASVQSIEQLLVPILCDCLASHIPEVQVQSQALRTLTTLVRQISVTALQEHLIPFLMQITKQQDVPKPGENRSTTSRSLRLSTEKLVDHERSTDEEPTGNQISTICEIWKSVTSTRANILEPSQVAKEIFPSILPHVLNKDLNAQEFRSVMSSLYALLDCLDLSVAGSEESVGATNYRIIPALTVDAPNPVEPEATSCRDSPPSFTISGSPTIPRCSMAREAVPFVPMLHPKQLKELEQSPGMSRRASAHVIFPLPPGTPVDAAGIRTGNLHTADTCGVAKELTPSSSVSFFGLHLPSVSQLRRLSYDTRGAKGQPDQINGTYGSNSIPKVEVQGSSESLSRRSSENSCIRNLRNNEIKDSFTLGPGGVHLGGMLDSSDSQLLTARVCEGPFISAPSSRPGSRRPSASSVSNWTLDPAPLSPRETESSAPGSRTKFLGTELRNVSSARRSSLNTLGDTVMNFLGNTKVQR</sequence>
<dbReference type="InterPro" id="IPR016024">
    <property type="entry name" value="ARM-type_fold"/>
</dbReference>
<dbReference type="InterPro" id="IPR000719">
    <property type="entry name" value="Prot_kinase_dom"/>
</dbReference>
<dbReference type="Gene3D" id="1.25.10.10">
    <property type="entry name" value="Leucine-rich Repeat Variant"/>
    <property type="match status" value="1"/>
</dbReference>
<dbReference type="SUPFAM" id="SSF48371">
    <property type="entry name" value="ARM repeat"/>
    <property type="match status" value="1"/>
</dbReference>
<feature type="region of interest" description="Disordered" evidence="2">
    <location>
        <begin position="491"/>
        <end position="521"/>
    </location>
</feature>
<feature type="domain" description="Protein kinase" evidence="3">
    <location>
        <begin position="24"/>
        <end position="427"/>
    </location>
</feature>
<feature type="compositionally biased region" description="Polar residues" evidence="2">
    <location>
        <begin position="897"/>
        <end position="908"/>
    </location>
</feature>
<name>A0A4E0S472_FASHE</name>
<gene>
    <name evidence="4" type="ORF">D915_000332</name>
</gene>
<dbReference type="AlphaFoldDB" id="A0A4E0S472"/>
<dbReference type="EMBL" id="JXXN02000066">
    <property type="protein sequence ID" value="THD28810.1"/>
    <property type="molecule type" value="Genomic_DNA"/>
</dbReference>
<dbReference type="InterPro" id="IPR051177">
    <property type="entry name" value="CIK-Related_Protein"/>
</dbReference>
<keyword evidence="5" id="KW-1185">Reference proteome</keyword>
<feature type="region of interest" description="Disordered" evidence="2">
    <location>
        <begin position="973"/>
        <end position="1016"/>
    </location>
</feature>
<dbReference type="Gene3D" id="1.10.510.10">
    <property type="entry name" value="Transferase(Phosphotransferase) domain 1"/>
    <property type="match status" value="1"/>
</dbReference>
<feature type="compositionally biased region" description="Basic and acidic residues" evidence="2">
    <location>
        <begin position="662"/>
        <end position="674"/>
    </location>
</feature>
<proteinExistence type="inferred from homology"/>
<evidence type="ECO:0000313" key="5">
    <source>
        <dbReference type="Proteomes" id="UP000230066"/>
    </source>
</evidence>
<feature type="region of interest" description="Disordered" evidence="2">
    <location>
        <begin position="889"/>
        <end position="928"/>
    </location>
</feature>
<reference evidence="4" key="1">
    <citation type="submission" date="2019-03" db="EMBL/GenBank/DDBJ databases">
        <title>Improved annotation for the trematode Fasciola hepatica.</title>
        <authorList>
            <person name="Choi Y.-J."/>
            <person name="Martin J."/>
            <person name="Mitreva M."/>
        </authorList>
    </citation>
    <scope>NUCLEOTIDE SEQUENCE [LARGE SCALE GENOMIC DNA]</scope>
</reference>
<dbReference type="Gene3D" id="3.30.200.20">
    <property type="entry name" value="Phosphorylase Kinase, domain 1"/>
    <property type="match status" value="1"/>
</dbReference>